<dbReference type="InterPro" id="IPR007658">
    <property type="entry name" value="DUF594"/>
</dbReference>
<dbReference type="GO" id="GO:0005788">
    <property type="term" value="C:endoplasmic reticulum lumen"/>
    <property type="evidence" value="ECO:0007669"/>
    <property type="project" value="UniProtKB-SubCell"/>
</dbReference>
<evidence type="ECO:0000256" key="10">
    <source>
        <dbReference type="ARBA" id="ARBA00023284"/>
    </source>
</evidence>
<dbReference type="FunFam" id="3.40.30.10:FF:000042">
    <property type="entry name" value="protein disulfide-isomerase A2"/>
    <property type="match status" value="1"/>
</dbReference>
<evidence type="ECO:0000256" key="1">
    <source>
        <dbReference type="ARBA" id="ARBA00001182"/>
    </source>
</evidence>
<feature type="transmembrane region" description="Helical" evidence="11">
    <location>
        <begin position="67"/>
        <end position="86"/>
    </location>
</feature>
<keyword evidence="11" id="KW-1133">Transmembrane helix</keyword>
<dbReference type="Pfam" id="PF13968">
    <property type="entry name" value="DUF4220"/>
    <property type="match status" value="1"/>
</dbReference>
<evidence type="ECO:0000256" key="11">
    <source>
        <dbReference type="SAM" id="Phobius"/>
    </source>
</evidence>
<dbReference type="InterPro" id="IPR036249">
    <property type="entry name" value="Thioredoxin-like_sf"/>
</dbReference>
<evidence type="ECO:0000256" key="9">
    <source>
        <dbReference type="ARBA" id="ARBA00023235"/>
    </source>
</evidence>
<dbReference type="Proteomes" id="UP001497457">
    <property type="component" value="Chromosome 24b"/>
</dbReference>
<dbReference type="EMBL" id="OZ075134">
    <property type="protein sequence ID" value="CAL4993836.1"/>
    <property type="molecule type" value="Genomic_DNA"/>
</dbReference>
<dbReference type="Pfam" id="PF04578">
    <property type="entry name" value="DUF594"/>
    <property type="match status" value="1"/>
</dbReference>
<evidence type="ECO:0000256" key="2">
    <source>
        <dbReference type="ARBA" id="ARBA00004319"/>
    </source>
</evidence>
<feature type="transmembrane region" description="Helical" evidence="11">
    <location>
        <begin position="35"/>
        <end position="55"/>
    </location>
</feature>
<gene>
    <name evidence="13" type="ORF">URODEC1_LOCUS61682</name>
</gene>
<evidence type="ECO:0000256" key="8">
    <source>
        <dbReference type="ARBA" id="ARBA00023157"/>
    </source>
</evidence>
<comment type="similarity">
    <text evidence="3">Belongs to the protein disulfide isomerase family.</text>
</comment>
<evidence type="ECO:0000256" key="6">
    <source>
        <dbReference type="ARBA" id="ARBA00022737"/>
    </source>
</evidence>
<organism evidence="13 14">
    <name type="scientific">Urochloa decumbens</name>
    <dbReference type="NCBI Taxonomy" id="240449"/>
    <lineage>
        <taxon>Eukaryota</taxon>
        <taxon>Viridiplantae</taxon>
        <taxon>Streptophyta</taxon>
        <taxon>Embryophyta</taxon>
        <taxon>Tracheophyta</taxon>
        <taxon>Spermatophyta</taxon>
        <taxon>Magnoliopsida</taxon>
        <taxon>Liliopsida</taxon>
        <taxon>Poales</taxon>
        <taxon>Poaceae</taxon>
        <taxon>PACMAD clade</taxon>
        <taxon>Panicoideae</taxon>
        <taxon>Panicodae</taxon>
        <taxon>Paniceae</taxon>
        <taxon>Melinidinae</taxon>
        <taxon>Urochloa</taxon>
    </lineage>
</organism>
<dbReference type="InterPro" id="IPR025315">
    <property type="entry name" value="DUF4220"/>
</dbReference>
<dbReference type="Gene3D" id="3.40.30.10">
    <property type="entry name" value="Glutaredoxin"/>
    <property type="match status" value="1"/>
</dbReference>
<feature type="transmembrane region" description="Helical" evidence="11">
    <location>
        <begin position="150"/>
        <end position="169"/>
    </location>
</feature>
<dbReference type="Pfam" id="PF13848">
    <property type="entry name" value="Thioredoxin_6"/>
    <property type="match status" value="1"/>
</dbReference>
<keyword evidence="11" id="KW-0472">Membrane</keyword>
<keyword evidence="7" id="KW-0256">Endoplasmic reticulum</keyword>
<keyword evidence="8" id="KW-1015">Disulfide bond</keyword>
<keyword evidence="9" id="KW-0413">Isomerase</keyword>
<dbReference type="CDD" id="cd02981">
    <property type="entry name" value="PDI_b_family"/>
    <property type="match status" value="1"/>
</dbReference>
<comment type="catalytic activity">
    <reaction evidence="1">
        <text>Catalyzes the rearrangement of -S-S- bonds in proteins.</text>
        <dbReference type="EC" id="5.3.4.1"/>
    </reaction>
</comment>
<dbReference type="SUPFAM" id="SSF52833">
    <property type="entry name" value="Thioredoxin-like"/>
    <property type="match status" value="1"/>
</dbReference>
<keyword evidence="14" id="KW-1185">Reference proteome</keyword>
<evidence type="ECO:0000256" key="4">
    <source>
        <dbReference type="ARBA" id="ARBA00012723"/>
    </source>
</evidence>
<dbReference type="GO" id="GO:0003756">
    <property type="term" value="F:protein disulfide isomerase activity"/>
    <property type="evidence" value="ECO:0007669"/>
    <property type="project" value="UniProtKB-EC"/>
</dbReference>
<comment type="subcellular location">
    <subcellularLocation>
        <location evidence="2">Endoplasmic reticulum lumen</location>
    </subcellularLocation>
</comment>
<dbReference type="PANTHER" id="PTHR31325">
    <property type="entry name" value="OS01G0798800 PROTEIN-RELATED"/>
    <property type="match status" value="1"/>
</dbReference>
<accession>A0ABC9B8J5</accession>
<proteinExistence type="inferred from homology"/>
<dbReference type="AlphaFoldDB" id="A0ABC9B8J5"/>
<dbReference type="EC" id="5.3.4.1" evidence="4"/>
<keyword evidence="6" id="KW-0677">Repeat</keyword>
<evidence type="ECO:0000256" key="7">
    <source>
        <dbReference type="ARBA" id="ARBA00022824"/>
    </source>
</evidence>
<keyword evidence="5" id="KW-0732">Signal</keyword>
<name>A0ABC9B8J5_9POAL</name>
<evidence type="ECO:0000259" key="12">
    <source>
        <dbReference type="Pfam" id="PF13968"/>
    </source>
</evidence>
<feature type="transmembrane region" description="Helical" evidence="11">
    <location>
        <begin position="323"/>
        <end position="343"/>
    </location>
</feature>
<keyword evidence="10" id="KW-0676">Redox-active center</keyword>
<evidence type="ECO:0000313" key="14">
    <source>
        <dbReference type="Proteomes" id="UP001497457"/>
    </source>
</evidence>
<evidence type="ECO:0000256" key="5">
    <source>
        <dbReference type="ARBA" id="ARBA00022729"/>
    </source>
</evidence>
<evidence type="ECO:0000256" key="3">
    <source>
        <dbReference type="ARBA" id="ARBA00006347"/>
    </source>
</evidence>
<feature type="domain" description="DUF4220" evidence="12">
    <location>
        <begin position="70"/>
        <end position="460"/>
    </location>
</feature>
<sequence length="933" mass="105334">MGSMVRHLGNTTSSITSMHHLSDLWKGPRGTVLRIQALTVVAIITTFFLVAFGSCRRWSNRWIVQKGFFAAQVLSLSLGTYSIGIMQSSSVKSEMYPIWTVSLFTLFGCIDPVTNYNGLDYKGPLSKVVYGICLHCGYVLLMSISAISSVVGNITIGVLSGITFIKGFHRSMAFVQQSRMQNLVEAVINFSEGTCVLRYDYHSTYNNSRRCEIVDFPTDGNFPSVIDSIKYTDAVSLAHVDFLLSKEDGILLWPCYDACVAYCLSHSLQRHFLGLSSRKVDPETLEGIDYRWALKVIEIELAFLHDIFFTGSAFLHYYQAKTASLWVFVSFIGICCVGVAAAIPGTMSSPRTASGPGGCTNVVGTTTSDLVITFCILASLALLQLMQLIRCWTSNWARLAVVCAYSREQRKRSLNSWSWSRYETPYWRTWWMRLKVFVATSTNWFDKYLWQDKIGQYSIVMLSEVGSSRREGIVLPRRRFTGLLRCVRLVKVLGLDYVWEVIWDLLGSDPNKRGAVRLDDDVKASIIDFLGNKINSDRLDGNWLSFHDDPHIEVFLPYSRAPEFQRSSQGQRYTRCVMTWYVVTWYCELEEQERERMQNGSSTAEEGRGCTGTSASYLKQAAQVVAGCFKKAAAAGGEENQNSYRRVANALSKYCAYLVVSVPELLPGLSVDTRREYDSFVKAARQAWNKDRLLKAMLNSQFNTAWDNINAFGREDPLLGGAPLVALMRRPDRWKALVDVWVRMLVYAAPYGNAEAHMQQLSRGGEFITHLWALLYHLGIREWKLLGNVLDVVTIDQAQRILTESFRDDKNEYILTQDNHAIVVAFLRSHSDSYSDELAAASELEKHVSFYGTTSPEIAKLFHIDPAANLPSLVLLKKEEEKLTLYDGEFKRYAIADFVSANKLPLVTTFTQKTVSSLDCYPIRKLACHIAHD</sequence>
<protein>
    <recommendedName>
        <fullName evidence="4">protein disulfide-isomerase</fullName>
        <ecNumber evidence="4">5.3.4.1</ecNumber>
    </recommendedName>
</protein>
<keyword evidence="11" id="KW-0812">Transmembrane</keyword>
<reference evidence="13" key="1">
    <citation type="submission" date="2024-10" db="EMBL/GenBank/DDBJ databases">
        <authorList>
            <person name="Ryan C."/>
        </authorList>
    </citation>
    <scope>NUCLEOTIDE SEQUENCE [LARGE SCALE GENOMIC DNA]</scope>
</reference>
<evidence type="ECO:0000313" key="13">
    <source>
        <dbReference type="EMBL" id="CAL4993836.1"/>
    </source>
</evidence>